<dbReference type="Pfam" id="PF00194">
    <property type="entry name" value="Carb_anhydrase"/>
    <property type="match status" value="1"/>
</dbReference>
<dbReference type="GO" id="GO:0008270">
    <property type="term" value="F:zinc ion binding"/>
    <property type="evidence" value="ECO:0007669"/>
    <property type="project" value="UniProtKB-UniRule"/>
</dbReference>
<keyword evidence="13" id="KW-1185">Reference proteome</keyword>
<keyword evidence="8 10" id="KW-0456">Lyase</keyword>
<evidence type="ECO:0000256" key="10">
    <source>
        <dbReference type="RuleBase" id="RU367011"/>
    </source>
</evidence>
<dbReference type="InterPro" id="IPR041891">
    <property type="entry name" value="Alpha_CA_prokaryot-like"/>
</dbReference>
<dbReference type="GO" id="GO:0009570">
    <property type="term" value="C:chloroplast stroma"/>
    <property type="evidence" value="ECO:0007669"/>
    <property type="project" value="UniProtKB-SubCell"/>
</dbReference>
<dbReference type="PROSITE" id="PS51144">
    <property type="entry name" value="ALPHA_CA_2"/>
    <property type="match status" value="1"/>
</dbReference>
<dbReference type="GO" id="GO:0004089">
    <property type="term" value="F:carbonate dehydratase activity"/>
    <property type="evidence" value="ECO:0007669"/>
    <property type="project" value="UniProtKB-UniRule"/>
</dbReference>
<dbReference type="Proteomes" id="UP000290289">
    <property type="component" value="Chromosome 12"/>
</dbReference>
<keyword evidence="6 10" id="KW-0479">Metal-binding</keyword>
<feature type="signal peptide" evidence="10">
    <location>
        <begin position="1"/>
        <end position="23"/>
    </location>
</feature>
<feature type="domain" description="Alpha-carbonic anhydrase" evidence="11">
    <location>
        <begin position="29"/>
        <end position="266"/>
    </location>
</feature>
<comment type="function">
    <text evidence="2 10">Reversible hydration of carbon dioxide.</text>
</comment>
<comment type="catalytic activity">
    <reaction evidence="9 10">
        <text>hydrogencarbonate + H(+) = CO2 + H2O</text>
        <dbReference type="Rhea" id="RHEA:10748"/>
        <dbReference type="ChEBI" id="CHEBI:15377"/>
        <dbReference type="ChEBI" id="CHEBI:15378"/>
        <dbReference type="ChEBI" id="CHEBI:16526"/>
        <dbReference type="ChEBI" id="CHEBI:17544"/>
        <dbReference type="EC" id="4.2.1.1"/>
    </reaction>
</comment>
<comment type="similarity">
    <text evidence="10">Belongs to the alpha-carbonic anhydrase family.</text>
</comment>
<dbReference type="SMART" id="SM01057">
    <property type="entry name" value="Carb_anhydrase"/>
    <property type="match status" value="1"/>
</dbReference>
<comment type="similarity">
    <text evidence="4">Belongs to the alpha-class carbonic anhydrase family.</text>
</comment>
<evidence type="ECO:0000256" key="1">
    <source>
        <dbReference type="ARBA" id="ARBA00001947"/>
    </source>
</evidence>
<proteinExistence type="inferred from homology"/>
<evidence type="ECO:0000313" key="13">
    <source>
        <dbReference type="Proteomes" id="UP000290289"/>
    </source>
</evidence>
<dbReference type="GO" id="GO:0006730">
    <property type="term" value="P:one-carbon metabolic process"/>
    <property type="evidence" value="ECO:0007669"/>
    <property type="project" value="TreeGrafter"/>
</dbReference>
<protein>
    <recommendedName>
        <fullName evidence="5 10">Carbonic anhydrase</fullName>
        <ecNumber evidence="5 10">4.2.1.1</ecNumber>
    </recommendedName>
</protein>
<dbReference type="InterPro" id="IPR023561">
    <property type="entry name" value="Carbonic_anhydrase_a-class"/>
</dbReference>
<evidence type="ECO:0000256" key="2">
    <source>
        <dbReference type="ARBA" id="ARBA00002904"/>
    </source>
</evidence>
<dbReference type="SUPFAM" id="SSF51069">
    <property type="entry name" value="Carbonic anhydrase"/>
    <property type="match status" value="1"/>
</dbReference>
<dbReference type="STRING" id="3750.A0A498IH98"/>
<keyword evidence="10" id="KW-0732">Signal</keyword>
<name>A0A498IH98_MALDO</name>
<dbReference type="AlphaFoldDB" id="A0A498IH98"/>
<organism evidence="12 13">
    <name type="scientific">Malus domestica</name>
    <name type="common">Apple</name>
    <name type="synonym">Pyrus malus</name>
    <dbReference type="NCBI Taxonomy" id="3750"/>
    <lineage>
        <taxon>Eukaryota</taxon>
        <taxon>Viridiplantae</taxon>
        <taxon>Streptophyta</taxon>
        <taxon>Embryophyta</taxon>
        <taxon>Tracheophyta</taxon>
        <taxon>Spermatophyta</taxon>
        <taxon>Magnoliopsida</taxon>
        <taxon>eudicotyledons</taxon>
        <taxon>Gunneridae</taxon>
        <taxon>Pentapetalae</taxon>
        <taxon>rosids</taxon>
        <taxon>fabids</taxon>
        <taxon>Rosales</taxon>
        <taxon>Rosaceae</taxon>
        <taxon>Amygdaloideae</taxon>
        <taxon>Maleae</taxon>
        <taxon>Malus</taxon>
    </lineage>
</organism>
<dbReference type="PANTHER" id="PTHR18952">
    <property type="entry name" value="CARBONIC ANHYDRASE"/>
    <property type="match status" value="1"/>
</dbReference>
<dbReference type="CDD" id="cd03124">
    <property type="entry name" value="alpha_CA_prokaryotic_like"/>
    <property type="match status" value="1"/>
</dbReference>
<evidence type="ECO:0000256" key="3">
    <source>
        <dbReference type="ARBA" id="ARBA00004470"/>
    </source>
</evidence>
<comment type="cofactor">
    <cofactor evidence="1 10">
        <name>Zn(2+)</name>
        <dbReference type="ChEBI" id="CHEBI:29105"/>
    </cofactor>
</comment>
<dbReference type="EC" id="4.2.1.1" evidence="5 10"/>
<dbReference type="Gene3D" id="3.10.200.10">
    <property type="entry name" value="Alpha carbonic anhydrase"/>
    <property type="match status" value="1"/>
</dbReference>
<dbReference type="InterPro" id="IPR018338">
    <property type="entry name" value="Carbonic_anhydrase_a-class_CS"/>
</dbReference>
<evidence type="ECO:0000256" key="7">
    <source>
        <dbReference type="ARBA" id="ARBA00022833"/>
    </source>
</evidence>
<keyword evidence="7 10" id="KW-0862">Zinc</keyword>
<evidence type="ECO:0000256" key="5">
    <source>
        <dbReference type="ARBA" id="ARBA00012925"/>
    </source>
</evidence>
<reference evidence="12 13" key="1">
    <citation type="submission" date="2018-10" db="EMBL/GenBank/DDBJ databases">
        <title>A high-quality apple genome assembly.</title>
        <authorList>
            <person name="Hu J."/>
        </authorList>
    </citation>
    <scope>NUCLEOTIDE SEQUENCE [LARGE SCALE GENOMIC DNA]</scope>
    <source>
        <strain evidence="13">cv. HFTH1</strain>
        <tissue evidence="12">Young leaf</tissue>
    </source>
</reference>
<dbReference type="EMBL" id="RDQH01000338">
    <property type="protein sequence ID" value="RXH81515.1"/>
    <property type="molecule type" value="Genomic_DNA"/>
</dbReference>
<evidence type="ECO:0000256" key="6">
    <source>
        <dbReference type="ARBA" id="ARBA00022723"/>
    </source>
</evidence>
<evidence type="ECO:0000313" key="12">
    <source>
        <dbReference type="EMBL" id="RXH81515.1"/>
    </source>
</evidence>
<dbReference type="PANTHER" id="PTHR18952:SF236">
    <property type="entry name" value="ALPHA CARBONIC ANHYDRASE 1, CHLOROPLASTIC"/>
    <property type="match status" value="1"/>
</dbReference>
<gene>
    <name evidence="12" type="ORF">DVH24_034936</name>
</gene>
<dbReference type="InterPro" id="IPR036398">
    <property type="entry name" value="CA_dom_sf"/>
</dbReference>
<feature type="chain" id="PRO_5025097627" description="Carbonic anhydrase" evidence="10">
    <location>
        <begin position="24"/>
        <end position="270"/>
    </location>
</feature>
<sequence length="270" mass="29996">MALRVSFSFLVIALLLVFGPSASVQDDSLSFSYTGQTGPEKWGSLSPNNTACSNGKMQSPVDIVKSILTPNKKLMPLTRVYRTSNATLFNNGFNLGLRFEGNGGTLDVDGKNYNLMQLHWHTPSEHRLNGIQFPAELHLLHQAADQSRAVVAILFNFGKEDIILLQIKNRLAELAKEACKKDEDATIPVGTVDLNELQKKSRKYYKYVGSLTVPPCTENVVWSILGKVRTISKHQLDALKAPLDASCQNNSRPLQSPNGRKIELYDELMH</sequence>
<accession>A0A498IH98</accession>
<dbReference type="InterPro" id="IPR001148">
    <property type="entry name" value="CA_dom"/>
</dbReference>
<dbReference type="PROSITE" id="PS00162">
    <property type="entry name" value="ALPHA_CA_1"/>
    <property type="match status" value="1"/>
</dbReference>
<evidence type="ECO:0000256" key="4">
    <source>
        <dbReference type="ARBA" id="ARBA00006365"/>
    </source>
</evidence>
<evidence type="ECO:0000256" key="9">
    <source>
        <dbReference type="ARBA" id="ARBA00048348"/>
    </source>
</evidence>
<evidence type="ECO:0000256" key="8">
    <source>
        <dbReference type="ARBA" id="ARBA00023239"/>
    </source>
</evidence>
<evidence type="ECO:0000259" key="11">
    <source>
        <dbReference type="PROSITE" id="PS51144"/>
    </source>
</evidence>
<comment type="caution">
    <text evidence="12">The sequence shown here is derived from an EMBL/GenBank/DDBJ whole genome shotgun (WGS) entry which is preliminary data.</text>
</comment>
<comment type="subcellular location">
    <subcellularLocation>
        <location evidence="3">Plastid</location>
        <location evidence="3">Chloroplast stroma</location>
    </subcellularLocation>
</comment>